<accession>K1RDX3</accession>
<dbReference type="SUPFAM" id="SSF48452">
    <property type="entry name" value="TPR-like"/>
    <property type="match status" value="1"/>
</dbReference>
<evidence type="ECO:0000256" key="4">
    <source>
        <dbReference type="SAM" id="MobiDB-lite"/>
    </source>
</evidence>
<dbReference type="GO" id="GO:1902369">
    <property type="term" value="P:negative regulation of RNA catabolic process"/>
    <property type="evidence" value="ECO:0007669"/>
    <property type="project" value="TreeGrafter"/>
</dbReference>
<dbReference type="PROSITE" id="PS50821">
    <property type="entry name" value="PAZ"/>
    <property type="match status" value="1"/>
</dbReference>
<dbReference type="CDD" id="cd02845">
    <property type="entry name" value="PAZ_piwi_like"/>
    <property type="match status" value="1"/>
</dbReference>
<dbReference type="InterPro" id="IPR011990">
    <property type="entry name" value="TPR-like_helical_dom_sf"/>
</dbReference>
<dbReference type="GO" id="GO:0071013">
    <property type="term" value="C:catalytic step 2 spliceosome"/>
    <property type="evidence" value="ECO:0007669"/>
    <property type="project" value="TreeGrafter"/>
</dbReference>
<dbReference type="InterPro" id="IPR013633">
    <property type="entry name" value="NRDE-2"/>
</dbReference>
<evidence type="ECO:0000259" key="5">
    <source>
        <dbReference type="PROSITE" id="PS50821"/>
    </source>
</evidence>
<dbReference type="Pfam" id="PF08424">
    <property type="entry name" value="NRDE-2"/>
    <property type="match status" value="1"/>
</dbReference>
<feature type="domain" description="PAZ" evidence="5">
    <location>
        <begin position="1373"/>
        <end position="1479"/>
    </location>
</feature>
<evidence type="ECO:0000256" key="3">
    <source>
        <dbReference type="ARBA" id="ARBA00023242"/>
    </source>
</evidence>
<protein>
    <recommendedName>
        <fullName evidence="5">PAZ domain-containing protein</fullName>
    </recommendedName>
</protein>
<keyword evidence="3" id="KW-0539">Nucleus</keyword>
<feature type="compositionally biased region" description="Polar residues" evidence="4">
    <location>
        <begin position="62"/>
        <end position="77"/>
    </location>
</feature>
<proteinExistence type="inferred from homology"/>
<dbReference type="HOGENOM" id="CLU_247449_0_0_1"/>
<organism evidence="6">
    <name type="scientific">Magallana gigas</name>
    <name type="common">Pacific oyster</name>
    <name type="synonym">Crassostrea gigas</name>
    <dbReference type="NCBI Taxonomy" id="29159"/>
    <lineage>
        <taxon>Eukaryota</taxon>
        <taxon>Metazoa</taxon>
        <taxon>Spiralia</taxon>
        <taxon>Lophotrochozoa</taxon>
        <taxon>Mollusca</taxon>
        <taxon>Bivalvia</taxon>
        <taxon>Autobranchia</taxon>
        <taxon>Pteriomorphia</taxon>
        <taxon>Ostreida</taxon>
        <taxon>Ostreoidea</taxon>
        <taxon>Ostreidae</taxon>
        <taxon>Magallana</taxon>
    </lineage>
</organism>
<evidence type="ECO:0000256" key="1">
    <source>
        <dbReference type="ARBA" id="ARBA00004123"/>
    </source>
</evidence>
<dbReference type="InterPro" id="IPR036085">
    <property type="entry name" value="PAZ_dom_sf"/>
</dbReference>
<evidence type="ECO:0000313" key="6">
    <source>
        <dbReference type="EMBL" id="EKC39505.1"/>
    </source>
</evidence>
<dbReference type="PANTHER" id="PTHR13471">
    <property type="entry name" value="TETRATRICOPEPTIDE-LIKE HELICAL"/>
    <property type="match status" value="1"/>
</dbReference>
<dbReference type="InterPro" id="IPR003100">
    <property type="entry name" value="PAZ_dom"/>
</dbReference>
<dbReference type="SMART" id="SM00949">
    <property type="entry name" value="PAZ"/>
    <property type="match status" value="1"/>
</dbReference>
<dbReference type="InParanoid" id="K1RDX3"/>
<dbReference type="PANTHER" id="PTHR13471:SF0">
    <property type="entry name" value="NUCLEAR EXOSOME REGULATOR NRDE2"/>
    <property type="match status" value="1"/>
</dbReference>
<feature type="region of interest" description="Disordered" evidence="4">
    <location>
        <begin position="418"/>
        <end position="460"/>
    </location>
</feature>
<name>K1RDX3_MAGGI</name>
<evidence type="ECO:0000256" key="2">
    <source>
        <dbReference type="ARBA" id="ARBA00009265"/>
    </source>
</evidence>
<gene>
    <name evidence="6" type="ORF">CGI_10027910</name>
</gene>
<dbReference type="Gene3D" id="1.25.40.10">
    <property type="entry name" value="Tetratricopeptide repeat domain"/>
    <property type="match status" value="1"/>
</dbReference>
<reference evidence="6" key="1">
    <citation type="journal article" date="2012" name="Nature">
        <title>The oyster genome reveals stress adaptation and complexity of shell formation.</title>
        <authorList>
            <person name="Zhang G."/>
            <person name="Fang X."/>
            <person name="Guo X."/>
            <person name="Li L."/>
            <person name="Luo R."/>
            <person name="Xu F."/>
            <person name="Yang P."/>
            <person name="Zhang L."/>
            <person name="Wang X."/>
            <person name="Qi H."/>
            <person name="Xiong Z."/>
            <person name="Que H."/>
            <person name="Xie Y."/>
            <person name="Holland P.W."/>
            <person name="Paps J."/>
            <person name="Zhu Y."/>
            <person name="Wu F."/>
            <person name="Chen Y."/>
            <person name="Wang J."/>
            <person name="Peng C."/>
            <person name="Meng J."/>
            <person name="Yang L."/>
            <person name="Liu J."/>
            <person name="Wen B."/>
            <person name="Zhang N."/>
            <person name="Huang Z."/>
            <person name="Zhu Q."/>
            <person name="Feng Y."/>
            <person name="Mount A."/>
            <person name="Hedgecock D."/>
            <person name="Xu Z."/>
            <person name="Liu Y."/>
            <person name="Domazet-Loso T."/>
            <person name="Du Y."/>
            <person name="Sun X."/>
            <person name="Zhang S."/>
            <person name="Liu B."/>
            <person name="Cheng P."/>
            <person name="Jiang X."/>
            <person name="Li J."/>
            <person name="Fan D."/>
            <person name="Wang W."/>
            <person name="Fu W."/>
            <person name="Wang T."/>
            <person name="Wang B."/>
            <person name="Zhang J."/>
            <person name="Peng Z."/>
            <person name="Li Y."/>
            <person name="Li N."/>
            <person name="Wang J."/>
            <person name="Chen M."/>
            <person name="He Y."/>
            <person name="Tan F."/>
            <person name="Song X."/>
            <person name="Zheng Q."/>
            <person name="Huang R."/>
            <person name="Yang H."/>
            <person name="Du X."/>
            <person name="Chen L."/>
            <person name="Yang M."/>
            <person name="Gaffney P.M."/>
            <person name="Wang S."/>
            <person name="Luo L."/>
            <person name="She Z."/>
            <person name="Ming Y."/>
            <person name="Huang W."/>
            <person name="Zhang S."/>
            <person name="Huang B."/>
            <person name="Zhang Y."/>
            <person name="Qu T."/>
            <person name="Ni P."/>
            <person name="Miao G."/>
            <person name="Wang J."/>
            <person name="Wang Q."/>
            <person name="Steinberg C.E."/>
            <person name="Wang H."/>
            <person name="Li N."/>
            <person name="Qian L."/>
            <person name="Zhang G."/>
            <person name="Li Y."/>
            <person name="Yang H."/>
            <person name="Liu X."/>
            <person name="Wang J."/>
            <person name="Yin Y."/>
            <person name="Wang J."/>
        </authorList>
    </citation>
    <scope>NUCLEOTIDE SEQUENCE [LARGE SCALE GENOMIC DNA]</scope>
    <source>
        <strain evidence="6">05x7-T-G4-1.051#20</strain>
    </source>
</reference>
<dbReference type="GO" id="GO:0003723">
    <property type="term" value="F:RNA binding"/>
    <property type="evidence" value="ECO:0007669"/>
    <property type="project" value="InterPro"/>
</dbReference>
<comment type="subcellular location">
    <subcellularLocation>
        <location evidence="1">Nucleus</location>
    </subcellularLocation>
</comment>
<dbReference type="EMBL" id="JH818386">
    <property type="protein sequence ID" value="EKC39505.1"/>
    <property type="molecule type" value="Genomic_DNA"/>
</dbReference>
<comment type="similarity">
    <text evidence="2">Belongs to the NRDE2 family.</text>
</comment>
<dbReference type="GO" id="GO:0031048">
    <property type="term" value="P:regulatory ncRNA-mediated heterochromatin formation"/>
    <property type="evidence" value="ECO:0007669"/>
    <property type="project" value="TreeGrafter"/>
</dbReference>
<sequence length="1527" mass="176154">MTVLDDHAECYRHRVCNEAFPCEVCSKWSEEKRTLIRKMIERKKSEAGRKSATLPNPEVPSVGNSGNRSDSQVSSAGNVAASEILSPTEMSQNGGDLTQGSVPPQVGNFPPFVLGNFEAQWQQYQENCMKRLIDARIKELVQDSNKQPTIAITSDVRSDRACNRFDRFRPSDDQRSRESDDDDLVSHRGETDQVLSNSLDDVIDVHEDNRSEFDNSVLGSVHTHDTDSNGSCMVDWKNFVKKVSTELNINSVDASETQSRDFKSYMSNRLIGTKSSTPQQSLPMDGYILNTLTDVDEEFQRKGAIRTYKASDDEKYRVASSDFDKYCTTPRLDDNIEDSSFTTGRKGNKNSYRFRNPMLHSRNNELWKIDQGSRLLLRELTYASLITSYVDNVVSDEDKTEALQALMQVFKSMADVTSRMLSRKRKKKKKHKHKNKKKKSHKREASRSPSPPMKIKPKITENQGNKVFIEELPYLEPEDAFRIDRKANIHNWKYESLCKGHIAAFPNLYRTTLGGETCIRDHKHKDKEKTRRYFSRESKRLTSQAPMSHLLPNKDSHQIESNFIPLPPETRAGAKSSGEKGENVDIRERLMDDSTSHYVKGVGVVTEDQDVCLTETEQRLNKKTAEFNRRTREEPHNVDLWLEFLEFQDTVLRYPESEGHFKITKAAVLEKKIAIIKKAMESNQGNITLKLKYLQLCRGAMEADEVNKEMENLIFHNPTNISLWNQYLLFNQSRLATFSVSKMCKLYQKCITTLVKYQEGKLTTHTLPQNLSNDLLDIFVRLCSFLKQAGHKERAVAAFQAMIELNMCCPERLKSAELTDKTIILESFWDSGLPRFGEEGARGWSFSMDNKDLLPTESENSEKDSSAEEEEQLILQQEKEKWEAWLHIETLRESVHWLPWKPNLTEGETMDDCEDIDRLVLFDDISHFLFCVPENMTSRLLIEFLNFLGFDNCQGIEMEQENGKLKQIFDIFGLEDFQRSHLLQERAFLYKFIGNTIQQGLLKFQGDFHTKLAILWLRYQAQNENSKRVDCKKFKKTARNVLKDPTNRNSKATWLEYSRLLSSLGGQKDAIEVLEMAIPMLCTDNASEKEYVPAFYRNLVENVLNFPVEANLFQLSKNHVSISTENVKKCVHVLTCFCENRHSDLKNLDSTSAVSKLKSRRKMEEKLDLLLQDHEKDTSRSKEEWDSCLATSQCCALFEYVFSDLNLDSALCVLNKVQCKVFNLMSSLTSDSNQSVLNQKLERFLEQIFRLKIQIIHHHMCVHHSSLGPLRETVEAALEIFPDHVYFLHVFTELEKGSMVFGRLDRFFGHYIGRASSPVLTVFAVASLIRRQKQRTELFSTDPEGVPSHAGSAGLMNKIRSYLERSLELPNLEHCSILWNMYLYCENTMPPNFYNIPRLRYNNKTYRVDDFDWDKRPDHSFKLRNDTTITIAEYYKKSYNIEVKDMNQPLVVSRPKKKDIRMGRTEPIFLLPELCTVTGIKLEVFWIGLSDEARADFGVMKDVGAHTRVPPEGRNRTLQGFINQINQ</sequence>
<feature type="region of interest" description="Disordered" evidence="4">
    <location>
        <begin position="41"/>
        <end position="78"/>
    </location>
</feature>
<dbReference type="SUPFAM" id="SSF101690">
    <property type="entry name" value="PAZ domain"/>
    <property type="match status" value="1"/>
</dbReference>
<feature type="compositionally biased region" description="Basic residues" evidence="4">
    <location>
        <begin position="421"/>
        <end position="444"/>
    </location>
</feature>
<dbReference type="Gene3D" id="2.170.260.10">
    <property type="entry name" value="paz domain"/>
    <property type="match status" value="1"/>
</dbReference>
<feature type="region of interest" description="Disordered" evidence="4">
    <location>
        <begin position="166"/>
        <end position="191"/>
    </location>
</feature>
<dbReference type="Pfam" id="PF02170">
    <property type="entry name" value="PAZ"/>
    <property type="match status" value="1"/>
</dbReference>